<evidence type="ECO:0000256" key="9">
    <source>
        <dbReference type="SAM" id="Phobius"/>
    </source>
</evidence>
<keyword evidence="9" id="KW-0472">Membrane</keyword>
<feature type="domain" description="SRCR" evidence="10">
    <location>
        <begin position="423"/>
        <end position="525"/>
    </location>
</feature>
<feature type="domain" description="SRCR" evidence="10">
    <location>
        <begin position="215"/>
        <end position="315"/>
    </location>
</feature>
<keyword evidence="12" id="KW-1185">Reference proteome</keyword>
<dbReference type="PANTHER" id="PTHR48071">
    <property type="entry name" value="SRCR DOMAIN-CONTAINING PROTEIN"/>
    <property type="match status" value="1"/>
</dbReference>
<feature type="disulfide bond" evidence="7">
    <location>
        <begin position="494"/>
        <end position="504"/>
    </location>
</feature>
<evidence type="ECO:0000256" key="2">
    <source>
        <dbReference type="ARBA" id="ARBA00022525"/>
    </source>
</evidence>
<feature type="disulfide bond" evidence="7">
    <location>
        <begin position="809"/>
        <end position="870"/>
    </location>
</feature>
<keyword evidence="3" id="KW-0732">Signal</keyword>
<evidence type="ECO:0000256" key="3">
    <source>
        <dbReference type="ARBA" id="ARBA00022729"/>
    </source>
</evidence>
<keyword evidence="2" id="KW-0964">Secreted</keyword>
<feature type="disulfide bond" evidence="7">
    <location>
        <begin position="387"/>
        <end position="397"/>
    </location>
</feature>
<keyword evidence="4" id="KW-0677">Repeat</keyword>
<comment type="subcellular location">
    <subcellularLocation>
        <location evidence="1">Secreted</location>
    </subcellularLocation>
</comment>
<name>A0A091CVD4_FUKDA</name>
<dbReference type="FunFam" id="3.10.250.10:FF:000004">
    <property type="entry name" value="Scavenger receptor cysteine-rich type 1 protein M130"/>
    <property type="match status" value="3"/>
</dbReference>
<dbReference type="GO" id="GO:0031638">
    <property type="term" value="P:zymogen activation"/>
    <property type="evidence" value="ECO:0007669"/>
    <property type="project" value="TreeGrafter"/>
</dbReference>
<keyword evidence="9" id="KW-1133">Transmembrane helix</keyword>
<feature type="disulfide bond" evidence="7">
    <location>
        <begin position="240"/>
        <end position="304"/>
    </location>
</feature>
<dbReference type="AlphaFoldDB" id="A0A091CVD4"/>
<feature type="region of interest" description="Disordered" evidence="8">
    <location>
        <begin position="934"/>
        <end position="1035"/>
    </location>
</feature>
<feature type="disulfide bond" evidence="7">
    <location>
        <begin position="840"/>
        <end position="850"/>
    </location>
</feature>
<gene>
    <name evidence="11" type="ORF">H920_16547</name>
</gene>
<evidence type="ECO:0000259" key="10">
    <source>
        <dbReference type="PROSITE" id="PS50287"/>
    </source>
</evidence>
<protein>
    <submittedName>
        <fullName evidence="11">Antigen WC1.1</fullName>
    </submittedName>
</protein>
<evidence type="ECO:0000256" key="1">
    <source>
        <dbReference type="ARBA" id="ARBA00004613"/>
    </source>
</evidence>
<feature type="disulfide bond" evidence="7">
    <location>
        <begin position="284"/>
        <end position="294"/>
    </location>
</feature>
<feature type="disulfide bond" evidence="7">
    <location>
        <begin position="356"/>
        <end position="417"/>
    </location>
</feature>
<proteinExistence type="predicted"/>
<feature type="domain" description="SRCR" evidence="10">
    <location>
        <begin position="113"/>
        <end position="210"/>
    </location>
</feature>
<dbReference type="SUPFAM" id="SSF56487">
    <property type="entry name" value="SRCR-like"/>
    <property type="match status" value="8"/>
</dbReference>
<feature type="disulfide bond" evidence="7">
    <location>
        <begin position="35"/>
        <end position="99"/>
    </location>
</feature>
<feature type="domain" description="SRCR" evidence="10">
    <location>
        <begin position="318"/>
        <end position="418"/>
    </location>
</feature>
<dbReference type="FunFam" id="3.10.250.10:FF:000009">
    <property type="entry name" value="WC1"/>
    <property type="match status" value="4"/>
</dbReference>
<dbReference type="PROSITE" id="PS00420">
    <property type="entry name" value="SRCR_1"/>
    <property type="match status" value="2"/>
</dbReference>
<evidence type="ECO:0000256" key="8">
    <source>
        <dbReference type="SAM" id="MobiDB-lite"/>
    </source>
</evidence>
<feature type="disulfide bond" evidence="7">
    <location>
        <begin position="691"/>
        <end position="755"/>
    </location>
</feature>
<feature type="domain" description="SRCR" evidence="10">
    <location>
        <begin position="771"/>
        <end position="871"/>
    </location>
</feature>
<feature type="disulfide bond" evidence="7">
    <location>
        <begin position="179"/>
        <end position="189"/>
    </location>
</feature>
<feature type="disulfide bond" evidence="7">
    <location>
        <begin position="630"/>
        <end position="640"/>
    </location>
</feature>
<dbReference type="GO" id="GO:0004252">
    <property type="term" value="F:serine-type endopeptidase activity"/>
    <property type="evidence" value="ECO:0007669"/>
    <property type="project" value="TreeGrafter"/>
</dbReference>
<evidence type="ECO:0000256" key="7">
    <source>
        <dbReference type="PROSITE-ProRule" id="PRU00196"/>
    </source>
</evidence>
<keyword evidence="9" id="KW-0812">Transmembrane</keyword>
<feature type="disulfide bond" evidence="7">
    <location>
        <begin position="796"/>
        <end position="860"/>
    </location>
</feature>
<dbReference type="SMART" id="SM00202">
    <property type="entry name" value="SR"/>
    <property type="match status" value="8"/>
</dbReference>
<feature type="disulfide bond" evidence="7">
    <location>
        <begin position="48"/>
        <end position="109"/>
    </location>
</feature>
<reference evidence="11 12" key="1">
    <citation type="submission" date="2013-11" db="EMBL/GenBank/DDBJ databases">
        <title>The Damaraland mole rat (Fukomys damarensis) genome and evolution of African mole rats.</title>
        <authorList>
            <person name="Gladyshev V.N."/>
            <person name="Fang X."/>
        </authorList>
    </citation>
    <scope>NUCLEOTIDE SEQUENCE [LARGE SCALE GENOMIC DNA]</scope>
    <source>
        <tissue evidence="11">Liver</tissue>
    </source>
</reference>
<dbReference type="FunFam" id="3.10.250.10:FF:000012">
    <property type="entry name" value="CD163 molecule like 1"/>
    <property type="match status" value="1"/>
</dbReference>
<sequence length="1043" mass="112324">MNLSWKSPQLRLVDGGYRCAGRVEILHQGSWATICDDTWDMSDVHVVCRQLGCGVALYHMLNAFFGSGPTSIWLKSPGCTGKETHVWQCPSWSWGQHNCSKTPDAGVICSGFVRLSGGHGLCSGRVEVNPEGAWIPVSAVNFTLSSAEVVCAELGCAKTVSVLGKRNASEHVWAEEFWCEGQEPELWLCPRAPCPAGSCQHSGAIEIVCGESPQLRLVDGSHRCEGRVEILHQESWGTICHTYWDKSDGQVVCRQLDCGEALHVTYSSHFGPGSGPVWLSAMRCTGEETHVWKCPSLGWGRNYCNHEYDAGVVCSGFLRLAAGVGPCSGRVEVNPGGGWTPVSAANFTLSTAQVICAELGCGKAVSVREDLSFRVDAGQMWAEEFRCEGQEPELWLCPRTPCPGGSCGHTGTVQVVCSELTEVRLRSSGPSPCAGQVEMRKFENWRMLCASHWSAANSQVVCRQVGCGIALPTPKGAHSARGGGGEIWPDRFHCSGTESFLWNCPVSALGVPACTPGNAAVVVCSGNQTQLLPQCDDALSDPAGSAASEVQAAHCSDSRQLRLVDGGGRCAGRVEILHQGSWGTICDDSWDLRDAHVVCRQLGCGVAFNAMASAHFGQGLGPVWLDELNCTGEESHVWKCPSRGWGQHDCRHKEDAGVICSEFMALRMVSEDQECSGWLEIFYNGTWGSVCRTPMEDMTLSVICRQLGCGGSGTLNSAVAARESSRPLWVDGIQCRKTDTSLWQCPSEAWNPRSCRPRDAAFITCTDREKLRLRGGDSACSGRVEVWHEGSWGTVCDDSWGLAEAEVVCRQLGCGPALDAPGKAAFGPGNGSIWLDEVWCRAGESSLWDCARAPWGQSDCKHEEDAGVRCSGERATVPPLPRSTSTVSAPVPGIFSLPGILCIILGALLFLVLIILGTQLHRWRAELRGNLSEDSVTKLPYSTEGSEETGDPVSAPEPPAQHVDVTENGYDDVEELTDSKLPSSPERTEKDIFPEDGGGARDSQTSISPQSPTEVAYSNLEEEGSSLVPRQDLGYDDIEFIGI</sequence>
<feature type="disulfide bond" evidence="7">
    <location>
        <begin position="599"/>
        <end position="660"/>
    </location>
</feature>
<feature type="disulfide bond" evidence="7">
    <location>
        <begin position="735"/>
        <end position="745"/>
    </location>
</feature>
<evidence type="ECO:0000256" key="5">
    <source>
        <dbReference type="ARBA" id="ARBA00023157"/>
    </source>
</evidence>
<feature type="domain" description="SRCR" evidence="10">
    <location>
        <begin position="666"/>
        <end position="766"/>
    </location>
</feature>
<dbReference type="PRINTS" id="PR00258">
    <property type="entry name" value="SPERACTRCPTR"/>
</dbReference>
<feature type="disulfide bond" evidence="7">
    <location>
        <begin position="253"/>
        <end position="314"/>
    </location>
</feature>
<feature type="disulfide bond" evidence="7">
    <location>
        <begin position="704"/>
        <end position="765"/>
    </location>
</feature>
<evidence type="ECO:0000256" key="6">
    <source>
        <dbReference type="ARBA" id="ARBA00023180"/>
    </source>
</evidence>
<feature type="transmembrane region" description="Helical" evidence="9">
    <location>
        <begin position="895"/>
        <end position="918"/>
    </location>
</feature>
<keyword evidence="6" id="KW-0325">Glycoprotein</keyword>
<dbReference type="GO" id="GO:0005886">
    <property type="term" value="C:plasma membrane"/>
    <property type="evidence" value="ECO:0007669"/>
    <property type="project" value="TreeGrafter"/>
</dbReference>
<dbReference type="EMBL" id="KN124175">
    <property type="protein sequence ID" value="KFO22043.1"/>
    <property type="molecule type" value="Genomic_DNA"/>
</dbReference>
<accession>A0A091CVD4</accession>
<feature type="compositionally biased region" description="Polar residues" evidence="8">
    <location>
        <begin position="1002"/>
        <end position="1013"/>
    </location>
</feature>
<feature type="disulfide bond" evidence="7">
    <location>
        <begin position="79"/>
        <end position="89"/>
    </location>
</feature>
<dbReference type="PANTHER" id="PTHR48071:SF15">
    <property type="entry name" value="SRCR DOMAIN-CONTAINING PROTEIN"/>
    <property type="match status" value="1"/>
</dbReference>
<dbReference type="Pfam" id="PF00530">
    <property type="entry name" value="SRCR"/>
    <property type="match status" value="8"/>
</dbReference>
<feature type="domain" description="SRCR" evidence="10">
    <location>
        <begin position="561"/>
        <end position="661"/>
    </location>
</feature>
<feature type="domain" description="SRCR" evidence="10">
    <location>
        <begin position="10"/>
        <end position="110"/>
    </location>
</feature>
<comment type="caution">
    <text evidence="7">Lacks conserved residue(s) required for the propagation of feature annotation.</text>
</comment>
<dbReference type="eggNOG" id="ENOG502QQ5W">
    <property type="taxonomic scope" value="Eukaryota"/>
</dbReference>
<dbReference type="PROSITE" id="PS50287">
    <property type="entry name" value="SRCR_2"/>
    <property type="match status" value="8"/>
</dbReference>
<dbReference type="InterPro" id="IPR001190">
    <property type="entry name" value="SRCR"/>
</dbReference>
<dbReference type="InterPro" id="IPR036772">
    <property type="entry name" value="SRCR-like_dom_sf"/>
</dbReference>
<dbReference type="Proteomes" id="UP000028990">
    <property type="component" value="Unassembled WGS sequence"/>
</dbReference>
<dbReference type="Gene3D" id="3.10.250.10">
    <property type="entry name" value="SRCR-like domain"/>
    <property type="match status" value="8"/>
</dbReference>
<evidence type="ECO:0000313" key="12">
    <source>
        <dbReference type="Proteomes" id="UP000028990"/>
    </source>
</evidence>
<feature type="disulfide bond" evidence="7">
    <location>
        <begin position="586"/>
        <end position="650"/>
    </location>
</feature>
<evidence type="ECO:0000256" key="4">
    <source>
        <dbReference type="ARBA" id="ARBA00022737"/>
    </source>
</evidence>
<organism evidence="11 12">
    <name type="scientific">Fukomys damarensis</name>
    <name type="common">Damaraland mole rat</name>
    <name type="synonym">Cryptomys damarensis</name>
    <dbReference type="NCBI Taxonomy" id="885580"/>
    <lineage>
        <taxon>Eukaryota</taxon>
        <taxon>Metazoa</taxon>
        <taxon>Chordata</taxon>
        <taxon>Craniata</taxon>
        <taxon>Vertebrata</taxon>
        <taxon>Euteleostomi</taxon>
        <taxon>Mammalia</taxon>
        <taxon>Eutheria</taxon>
        <taxon>Euarchontoglires</taxon>
        <taxon>Glires</taxon>
        <taxon>Rodentia</taxon>
        <taxon>Hystricomorpha</taxon>
        <taxon>Bathyergidae</taxon>
        <taxon>Fukomys</taxon>
    </lineage>
</organism>
<evidence type="ECO:0000313" key="11">
    <source>
        <dbReference type="EMBL" id="KFO22043.1"/>
    </source>
</evidence>
<keyword evidence="5 7" id="KW-1015">Disulfide bond</keyword>
<dbReference type="GO" id="GO:0005576">
    <property type="term" value="C:extracellular region"/>
    <property type="evidence" value="ECO:0007669"/>
    <property type="project" value="UniProtKB-SubCell"/>
</dbReference>